<evidence type="ECO:0000256" key="2">
    <source>
        <dbReference type="ARBA" id="ARBA00004123"/>
    </source>
</evidence>
<evidence type="ECO:0000259" key="8">
    <source>
        <dbReference type="Pfam" id="PF13359"/>
    </source>
</evidence>
<keyword evidence="10" id="KW-1185">Reference proteome</keyword>
<gene>
    <name evidence="9" type="ORF">P5673_014627</name>
</gene>
<comment type="subcellular location">
    <subcellularLocation>
        <location evidence="2">Nucleus</location>
    </subcellularLocation>
</comment>
<proteinExistence type="inferred from homology"/>
<evidence type="ECO:0000256" key="6">
    <source>
        <dbReference type="ARBA" id="ARBA00022801"/>
    </source>
</evidence>
<keyword evidence="6" id="KW-0378">Hydrolase</keyword>
<keyword evidence="7" id="KW-0539">Nucleus</keyword>
<comment type="caution">
    <text evidence="9">The sequence shown here is derived from an EMBL/GenBank/DDBJ whole genome shotgun (WGS) entry which is preliminary data.</text>
</comment>
<accession>A0AAD9QJ78</accession>
<evidence type="ECO:0000256" key="3">
    <source>
        <dbReference type="ARBA" id="ARBA00006958"/>
    </source>
</evidence>
<organism evidence="9 10">
    <name type="scientific">Acropora cervicornis</name>
    <name type="common">Staghorn coral</name>
    <dbReference type="NCBI Taxonomy" id="6130"/>
    <lineage>
        <taxon>Eukaryota</taxon>
        <taxon>Metazoa</taxon>
        <taxon>Cnidaria</taxon>
        <taxon>Anthozoa</taxon>
        <taxon>Hexacorallia</taxon>
        <taxon>Scleractinia</taxon>
        <taxon>Astrocoeniina</taxon>
        <taxon>Acroporidae</taxon>
        <taxon>Acropora</taxon>
    </lineage>
</organism>
<sequence length="423" mass="47928">MAERKGRFKRCLSVLFVLDQLEEIEDRASKRGKTRQWIRRRQENGYFTNIVRELAAEDTPAYHHMMRMKFEDFTAILREIVADITPRQVPKGGHKVISAAERLTLTLRFLATGETFRSLSFQFRISRAAISYIVKEVCQAIEKRLGPKFLALPSSQEEWQAIALKFEERWNFPNCLGAIDGKHIVMEPPAGSGSFYYNYKNTNSIVLMAIAGPDFECLYADIGTNGRVSDGGVWNKCSLSQAIEGGTISLPPPKCLPHGVQKLPHIFVADDAFALKTNLMKPYPQKGLDAEKRVYNYHHSRARRIVENLFGIVANRWRVFRGVIQLAPSSIESLVIAALMPHNFLRKSSSRNQYCPSGLLDTELSNGERAEGLWRQETPGNSFLPLAMPTTGHNASKDAKLVQDTFKAYFVNEGAVEWQWDKI</sequence>
<dbReference type="EMBL" id="JARQWQ010000029">
    <property type="protein sequence ID" value="KAK2562346.1"/>
    <property type="molecule type" value="Genomic_DNA"/>
</dbReference>
<name>A0AAD9QJ78_ACRCE</name>
<dbReference type="PANTHER" id="PTHR22930:SF269">
    <property type="entry name" value="NUCLEASE HARBI1-LIKE PROTEIN"/>
    <property type="match status" value="1"/>
</dbReference>
<dbReference type="AlphaFoldDB" id="A0AAD9QJ78"/>
<dbReference type="PANTHER" id="PTHR22930">
    <property type="match status" value="1"/>
</dbReference>
<evidence type="ECO:0000256" key="1">
    <source>
        <dbReference type="ARBA" id="ARBA00001968"/>
    </source>
</evidence>
<evidence type="ECO:0000313" key="9">
    <source>
        <dbReference type="EMBL" id="KAK2562346.1"/>
    </source>
</evidence>
<dbReference type="Proteomes" id="UP001249851">
    <property type="component" value="Unassembled WGS sequence"/>
</dbReference>
<dbReference type="Pfam" id="PF13359">
    <property type="entry name" value="DDE_Tnp_4"/>
    <property type="match status" value="1"/>
</dbReference>
<dbReference type="GO" id="GO:0004518">
    <property type="term" value="F:nuclease activity"/>
    <property type="evidence" value="ECO:0007669"/>
    <property type="project" value="UniProtKB-KW"/>
</dbReference>
<keyword evidence="4" id="KW-0540">Nuclease</keyword>
<reference evidence="9" key="2">
    <citation type="journal article" date="2023" name="Science">
        <title>Genomic signatures of disease resistance in endangered staghorn corals.</title>
        <authorList>
            <person name="Vollmer S.V."/>
            <person name="Selwyn J.D."/>
            <person name="Despard B.A."/>
            <person name="Roesel C.L."/>
        </authorList>
    </citation>
    <scope>NUCLEOTIDE SEQUENCE</scope>
    <source>
        <strain evidence="9">K2</strain>
    </source>
</reference>
<comment type="cofactor">
    <cofactor evidence="1">
        <name>a divalent metal cation</name>
        <dbReference type="ChEBI" id="CHEBI:60240"/>
    </cofactor>
</comment>
<evidence type="ECO:0000256" key="4">
    <source>
        <dbReference type="ARBA" id="ARBA00022722"/>
    </source>
</evidence>
<keyword evidence="5" id="KW-0479">Metal-binding</keyword>
<evidence type="ECO:0000256" key="5">
    <source>
        <dbReference type="ARBA" id="ARBA00022723"/>
    </source>
</evidence>
<protein>
    <submittedName>
        <fullName evidence="9">Protein ALP1-like</fullName>
    </submittedName>
</protein>
<dbReference type="GO" id="GO:0016787">
    <property type="term" value="F:hydrolase activity"/>
    <property type="evidence" value="ECO:0007669"/>
    <property type="project" value="UniProtKB-KW"/>
</dbReference>
<comment type="similarity">
    <text evidence="3">Belongs to the HARBI1 family.</text>
</comment>
<dbReference type="InterPro" id="IPR045249">
    <property type="entry name" value="HARBI1-like"/>
</dbReference>
<reference evidence="9" key="1">
    <citation type="journal article" date="2023" name="G3 (Bethesda)">
        <title>Whole genome assembly and annotation of the endangered Caribbean coral Acropora cervicornis.</title>
        <authorList>
            <person name="Selwyn J.D."/>
            <person name="Vollmer S.V."/>
        </authorList>
    </citation>
    <scope>NUCLEOTIDE SEQUENCE</scope>
    <source>
        <strain evidence="9">K2</strain>
    </source>
</reference>
<dbReference type="GO" id="GO:0046872">
    <property type="term" value="F:metal ion binding"/>
    <property type="evidence" value="ECO:0007669"/>
    <property type="project" value="UniProtKB-KW"/>
</dbReference>
<evidence type="ECO:0000313" key="10">
    <source>
        <dbReference type="Proteomes" id="UP001249851"/>
    </source>
</evidence>
<evidence type="ECO:0000256" key="7">
    <source>
        <dbReference type="ARBA" id="ARBA00023242"/>
    </source>
</evidence>
<dbReference type="InterPro" id="IPR027806">
    <property type="entry name" value="HARBI1_dom"/>
</dbReference>
<feature type="domain" description="DDE Tnp4" evidence="8">
    <location>
        <begin position="179"/>
        <end position="343"/>
    </location>
</feature>
<dbReference type="GO" id="GO:0005634">
    <property type="term" value="C:nucleus"/>
    <property type="evidence" value="ECO:0007669"/>
    <property type="project" value="UniProtKB-SubCell"/>
</dbReference>